<feature type="transmembrane region" description="Helical" evidence="1">
    <location>
        <begin position="36"/>
        <end position="54"/>
    </location>
</feature>
<organism evidence="2 3">
    <name type="scientific">Rossellomorea aquimaris</name>
    <dbReference type="NCBI Taxonomy" id="189382"/>
    <lineage>
        <taxon>Bacteria</taxon>
        <taxon>Bacillati</taxon>
        <taxon>Bacillota</taxon>
        <taxon>Bacilli</taxon>
        <taxon>Bacillales</taxon>
        <taxon>Bacillaceae</taxon>
        <taxon>Rossellomorea</taxon>
    </lineage>
</organism>
<accession>A0A5D4TVP7</accession>
<feature type="transmembrane region" description="Helical" evidence="1">
    <location>
        <begin position="100"/>
        <end position="122"/>
    </location>
</feature>
<gene>
    <name evidence="2" type="ORF">FZC80_12375</name>
</gene>
<reference evidence="2 3" key="1">
    <citation type="submission" date="2019-08" db="EMBL/GenBank/DDBJ databases">
        <title>Bacillus genomes from the desert of Cuatro Cienegas, Coahuila.</title>
        <authorList>
            <person name="Olmedo-Alvarez G."/>
        </authorList>
    </citation>
    <scope>NUCLEOTIDE SEQUENCE [LARGE SCALE GENOMIC DNA]</scope>
    <source>
        <strain evidence="2 3">CH451a_14T</strain>
    </source>
</reference>
<dbReference type="Proteomes" id="UP000325054">
    <property type="component" value="Unassembled WGS sequence"/>
</dbReference>
<keyword evidence="1" id="KW-1133">Transmembrane helix</keyword>
<evidence type="ECO:0000313" key="3">
    <source>
        <dbReference type="Proteomes" id="UP000325054"/>
    </source>
</evidence>
<name>A0A5D4TVP7_9BACI</name>
<evidence type="ECO:0000256" key="1">
    <source>
        <dbReference type="SAM" id="Phobius"/>
    </source>
</evidence>
<dbReference type="AlphaFoldDB" id="A0A5D4TVP7"/>
<keyword evidence="1" id="KW-0472">Membrane</keyword>
<sequence>MSIIEKMLTSILSSIVLAFIVEPGSAYFSSVIMVSLPVFLLGGTFYSLMVDYILKRMPNLNSFLHYLVSVIFYGAGGLLIVTVLLLLLDTGQETASNSTEFTSLLTISVLPGLIYFHIHLILNAVLSRAGTLFACLIFAAVYVIAAFTLSEIAGQAIVTLLSFLLVIGVLLGACREMRVRI</sequence>
<feature type="transmembrane region" description="Helical" evidence="1">
    <location>
        <begin position="66"/>
        <end position="88"/>
    </location>
</feature>
<feature type="transmembrane region" description="Helical" evidence="1">
    <location>
        <begin position="155"/>
        <end position="174"/>
    </location>
</feature>
<feature type="transmembrane region" description="Helical" evidence="1">
    <location>
        <begin position="129"/>
        <end position="149"/>
    </location>
</feature>
<dbReference type="RefSeq" id="WP_148991969.1">
    <property type="nucleotide sequence ID" value="NZ_VTEW01000008.1"/>
</dbReference>
<protein>
    <submittedName>
        <fullName evidence="2">Uncharacterized protein</fullName>
    </submittedName>
</protein>
<dbReference type="EMBL" id="VTEW01000008">
    <property type="protein sequence ID" value="TYS78532.1"/>
    <property type="molecule type" value="Genomic_DNA"/>
</dbReference>
<comment type="caution">
    <text evidence="2">The sequence shown here is derived from an EMBL/GenBank/DDBJ whole genome shotgun (WGS) entry which is preliminary data.</text>
</comment>
<proteinExistence type="predicted"/>
<keyword evidence="1" id="KW-0812">Transmembrane</keyword>
<evidence type="ECO:0000313" key="2">
    <source>
        <dbReference type="EMBL" id="TYS78532.1"/>
    </source>
</evidence>
<dbReference type="OrthoDB" id="9931915at2"/>